<feature type="compositionally biased region" description="Basic residues" evidence="1">
    <location>
        <begin position="18"/>
        <end position="28"/>
    </location>
</feature>
<name>A0A1Y1YEV4_9FUNG</name>
<dbReference type="InParanoid" id="A0A1Y1YEV4"/>
<evidence type="ECO:0000313" key="2">
    <source>
        <dbReference type="EMBL" id="ORX96561.1"/>
    </source>
</evidence>
<keyword evidence="3" id="KW-1185">Reference proteome</keyword>
<organism evidence="2 3">
    <name type="scientific">Basidiobolus meristosporus CBS 931.73</name>
    <dbReference type="NCBI Taxonomy" id="1314790"/>
    <lineage>
        <taxon>Eukaryota</taxon>
        <taxon>Fungi</taxon>
        <taxon>Fungi incertae sedis</taxon>
        <taxon>Zoopagomycota</taxon>
        <taxon>Entomophthoromycotina</taxon>
        <taxon>Basidiobolomycetes</taxon>
        <taxon>Basidiobolales</taxon>
        <taxon>Basidiobolaceae</taxon>
        <taxon>Basidiobolus</taxon>
    </lineage>
</organism>
<sequence length="120" mass="13884">MNFSDLQALPQTSPLRNPKVRQQLKKRQSYHEETMLAMESTEDSYAKSLEEFSHMSLFETPAYQPSLSTSPLAIPEIRQQIHRRKSELEERHLAMEGIEACYAEILSSSLEYDDHFHVAA</sequence>
<dbReference type="AlphaFoldDB" id="A0A1Y1YEV4"/>
<proteinExistence type="predicted"/>
<dbReference type="Proteomes" id="UP000193498">
    <property type="component" value="Unassembled WGS sequence"/>
</dbReference>
<reference evidence="2 3" key="1">
    <citation type="submission" date="2016-07" db="EMBL/GenBank/DDBJ databases">
        <title>Pervasive Adenine N6-methylation of Active Genes in Fungi.</title>
        <authorList>
            <consortium name="DOE Joint Genome Institute"/>
            <person name="Mondo S.J."/>
            <person name="Dannebaum R.O."/>
            <person name="Kuo R.C."/>
            <person name="Labutti K."/>
            <person name="Haridas S."/>
            <person name="Kuo A."/>
            <person name="Salamov A."/>
            <person name="Ahrendt S.R."/>
            <person name="Lipzen A."/>
            <person name="Sullivan W."/>
            <person name="Andreopoulos W.B."/>
            <person name="Clum A."/>
            <person name="Lindquist E."/>
            <person name="Daum C."/>
            <person name="Ramamoorthy G.K."/>
            <person name="Gryganskyi A."/>
            <person name="Culley D."/>
            <person name="Magnuson J.K."/>
            <person name="James T.Y."/>
            <person name="O'Malley M.A."/>
            <person name="Stajich J.E."/>
            <person name="Spatafora J.W."/>
            <person name="Visel A."/>
            <person name="Grigoriev I.V."/>
        </authorList>
    </citation>
    <scope>NUCLEOTIDE SEQUENCE [LARGE SCALE GENOMIC DNA]</scope>
    <source>
        <strain evidence="2 3">CBS 931.73</strain>
    </source>
</reference>
<comment type="caution">
    <text evidence="2">The sequence shown here is derived from an EMBL/GenBank/DDBJ whole genome shotgun (WGS) entry which is preliminary data.</text>
</comment>
<evidence type="ECO:0000256" key="1">
    <source>
        <dbReference type="SAM" id="MobiDB-lite"/>
    </source>
</evidence>
<feature type="region of interest" description="Disordered" evidence="1">
    <location>
        <begin position="1"/>
        <end position="30"/>
    </location>
</feature>
<accession>A0A1Y1YEV4</accession>
<evidence type="ECO:0000313" key="3">
    <source>
        <dbReference type="Proteomes" id="UP000193498"/>
    </source>
</evidence>
<protein>
    <submittedName>
        <fullName evidence="2">Uncharacterized protein</fullName>
    </submittedName>
</protein>
<dbReference type="EMBL" id="MCFE01000151">
    <property type="protein sequence ID" value="ORX96561.1"/>
    <property type="molecule type" value="Genomic_DNA"/>
</dbReference>
<gene>
    <name evidence="2" type="ORF">K493DRAFT_314433</name>
</gene>
<feature type="compositionally biased region" description="Polar residues" evidence="1">
    <location>
        <begin position="1"/>
        <end position="15"/>
    </location>
</feature>